<keyword evidence="3" id="KW-1185">Reference proteome</keyword>
<dbReference type="PROSITE" id="PS50106">
    <property type="entry name" value="PDZ"/>
    <property type="match status" value="2"/>
</dbReference>
<dbReference type="EMBL" id="CP018477">
    <property type="protein sequence ID" value="ASV75910.1"/>
    <property type="molecule type" value="Genomic_DNA"/>
</dbReference>
<evidence type="ECO:0000313" key="3">
    <source>
        <dbReference type="Proteomes" id="UP000215086"/>
    </source>
</evidence>
<dbReference type="InterPro" id="IPR041489">
    <property type="entry name" value="PDZ_6"/>
</dbReference>
<feature type="domain" description="PDZ" evidence="1">
    <location>
        <begin position="441"/>
        <end position="514"/>
    </location>
</feature>
<dbReference type="Gene3D" id="3.40.630.10">
    <property type="entry name" value="Zn peptidases"/>
    <property type="match status" value="1"/>
</dbReference>
<keyword evidence="2" id="KW-0645">Protease</keyword>
<dbReference type="InterPro" id="IPR045175">
    <property type="entry name" value="M28_fam"/>
</dbReference>
<dbReference type="AlphaFoldDB" id="A0A286RIW6"/>
<dbReference type="InterPro" id="IPR001478">
    <property type="entry name" value="PDZ"/>
</dbReference>
<keyword evidence="2" id="KW-0378">Hydrolase</keyword>
<dbReference type="RefSeq" id="WP_095415825.1">
    <property type="nucleotide sequence ID" value="NZ_CP018477.1"/>
</dbReference>
<evidence type="ECO:0000259" key="1">
    <source>
        <dbReference type="PROSITE" id="PS50106"/>
    </source>
</evidence>
<dbReference type="PANTHER" id="PTHR12147">
    <property type="entry name" value="METALLOPEPTIDASE M28 FAMILY MEMBER"/>
    <property type="match status" value="1"/>
</dbReference>
<dbReference type="OrthoDB" id="9762302at2"/>
<dbReference type="KEGG" id="ttf:THTE_3308"/>
<dbReference type="GO" id="GO:0006508">
    <property type="term" value="P:proteolysis"/>
    <property type="evidence" value="ECO:0007669"/>
    <property type="project" value="InterPro"/>
</dbReference>
<dbReference type="Pfam" id="PF04389">
    <property type="entry name" value="Peptidase_M28"/>
    <property type="match status" value="1"/>
</dbReference>
<dbReference type="SUPFAM" id="SSF50156">
    <property type="entry name" value="PDZ domain-like"/>
    <property type="match status" value="2"/>
</dbReference>
<evidence type="ECO:0000313" key="2">
    <source>
        <dbReference type="EMBL" id="ASV75910.1"/>
    </source>
</evidence>
<dbReference type="InterPro" id="IPR036034">
    <property type="entry name" value="PDZ_sf"/>
</dbReference>
<dbReference type="Proteomes" id="UP000215086">
    <property type="component" value="Chromosome"/>
</dbReference>
<organism evidence="2 3">
    <name type="scientific">Thermogutta terrifontis</name>
    <dbReference type="NCBI Taxonomy" id="1331910"/>
    <lineage>
        <taxon>Bacteria</taxon>
        <taxon>Pseudomonadati</taxon>
        <taxon>Planctomycetota</taxon>
        <taxon>Planctomycetia</taxon>
        <taxon>Pirellulales</taxon>
        <taxon>Thermoguttaceae</taxon>
        <taxon>Thermogutta</taxon>
    </lineage>
</organism>
<dbReference type="PANTHER" id="PTHR12147:SF26">
    <property type="entry name" value="PEPTIDASE M28 DOMAIN-CONTAINING PROTEIN"/>
    <property type="match status" value="1"/>
</dbReference>
<gene>
    <name evidence="2" type="ORF">THTE_3308</name>
</gene>
<sequence length="580" mass="64042">MIRFSKMGAREALLFWGLLIFFLFGVPAGRTVQGGGSNDAGFVAALHSITRDELLNHEAILASDELEGREAGTPGNAMAAQYIVSTLEHCGLRPAGTNGFYQPFGEGFHNVIGEIVGSDPSRRNEYIILGAHYDHVGYGTRRNVRDQPGQVHNGADDNASGTSALLEIAQAYTLLPQSPRRTLLFVFFDAEEKGLLGSKHWVAHPTRPIEQLKLMINMDMIGRLRMDRVEMYGWRSAPGLRLVVSRANRSYGFDVEFSWMNRSDSDHAPFFWRSIPVLLLHTGLHEDYHKATDDVDKLNLEGMEQITRWVFQMSYELANADDLPAFRSGVTEESETRRREILEAPPNWRNRVGVSVERYPLPGNDTRPAVLRVSKVLFNSPAAKAGIEPGDWILAVNDRPITEVEDFLSATLLTSDQEIRLTLRSNNGEAPPVEKTVVLDGPPIKLGVQWMKDEAVPNAVMITHVLKGAPADGAGLEPGDYIYSVNGQPVDPDRFEEMIQQTALPVTLEVDHRGRIRVIEVPPAGTKTTSLMPGLDGTLGLRRAESAGSHSFSNWRVGRFATPHPAGKNGFVLDAAYCAS</sequence>
<dbReference type="InterPro" id="IPR007484">
    <property type="entry name" value="Peptidase_M28"/>
</dbReference>
<accession>A0A286RIW6</accession>
<proteinExistence type="predicted"/>
<dbReference type="GO" id="GO:0008235">
    <property type="term" value="F:metalloexopeptidase activity"/>
    <property type="evidence" value="ECO:0007669"/>
    <property type="project" value="InterPro"/>
</dbReference>
<protein>
    <submittedName>
        <fullName evidence="2">Aminopeptidase</fullName>
    </submittedName>
</protein>
<dbReference type="Pfam" id="PF17820">
    <property type="entry name" value="PDZ_6"/>
    <property type="match status" value="2"/>
</dbReference>
<reference evidence="2 3" key="1">
    <citation type="journal article" name="Front. Microbiol.">
        <title>Sugar Metabolism of the First Thermophilic Planctomycete Thermogutta terrifontis: Comparative Genomic and Transcriptomic Approaches.</title>
        <authorList>
            <person name="Elcheninov A.G."/>
            <person name="Menzel P."/>
            <person name="Gudbergsdottir S.R."/>
            <person name="Slesarev A.I."/>
            <person name="Kadnikov V.V."/>
            <person name="Krogh A."/>
            <person name="Bonch-Osmolovskaya E.A."/>
            <person name="Peng X."/>
            <person name="Kublanov I.V."/>
        </authorList>
    </citation>
    <scope>NUCLEOTIDE SEQUENCE [LARGE SCALE GENOMIC DNA]</scope>
    <source>
        <strain evidence="2 3">R1</strain>
    </source>
</reference>
<feature type="domain" description="PDZ" evidence="1">
    <location>
        <begin position="341"/>
        <end position="404"/>
    </location>
</feature>
<name>A0A286RIW6_9BACT</name>
<dbReference type="SMART" id="SM00228">
    <property type="entry name" value="PDZ"/>
    <property type="match status" value="2"/>
</dbReference>
<dbReference type="GO" id="GO:0004177">
    <property type="term" value="F:aminopeptidase activity"/>
    <property type="evidence" value="ECO:0007669"/>
    <property type="project" value="UniProtKB-KW"/>
</dbReference>
<dbReference type="SUPFAM" id="SSF53187">
    <property type="entry name" value="Zn-dependent exopeptidases"/>
    <property type="match status" value="1"/>
</dbReference>
<keyword evidence="2" id="KW-0031">Aminopeptidase</keyword>
<dbReference type="Gene3D" id="2.30.42.10">
    <property type="match status" value="2"/>
</dbReference>